<dbReference type="Pfam" id="PF00005">
    <property type="entry name" value="ABC_tran"/>
    <property type="match status" value="1"/>
</dbReference>
<evidence type="ECO:0000256" key="2">
    <source>
        <dbReference type="ARBA" id="ARBA00022741"/>
    </source>
</evidence>
<dbReference type="PANTHER" id="PTHR42939">
    <property type="entry name" value="ABC TRANSPORTER ATP-BINDING PROTEIN ALBC-RELATED"/>
    <property type="match status" value="1"/>
</dbReference>
<dbReference type="SMART" id="SM00382">
    <property type="entry name" value="AAA"/>
    <property type="match status" value="1"/>
</dbReference>
<keyword evidence="1" id="KW-0813">Transport</keyword>
<name>A0ABZ0U1W2_9FIRM</name>
<dbReference type="InterPro" id="IPR017871">
    <property type="entry name" value="ABC_transporter-like_CS"/>
</dbReference>
<dbReference type="SUPFAM" id="SSF52540">
    <property type="entry name" value="P-loop containing nucleoside triphosphate hydrolases"/>
    <property type="match status" value="1"/>
</dbReference>
<dbReference type="Proteomes" id="UP001322744">
    <property type="component" value="Chromosome"/>
</dbReference>
<dbReference type="PROSITE" id="PS50893">
    <property type="entry name" value="ABC_TRANSPORTER_2"/>
    <property type="match status" value="1"/>
</dbReference>
<dbReference type="InterPro" id="IPR051782">
    <property type="entry name" value="ABC_Transporter_VariousFunc"/>
</dbReference>
<dbReference type="InterPro" id="IPR003439">
    <property type="entry name" value="ABC_transporter-like_ATP-bd"/>
</dbReference>
<dbReference type="PANTHER" id="PTHR42939:SF1">
    <property type="entry name" value="ABC TRANSPORTER ATP-BINDING PROTEIN ALBC-RELATED"/>
    <property type="match status" value="1"/>
</dbReference>
<organism evidence="5 6">
    <name type="scientific">Anaerocellum danielii</name>
    <dbReference type="NCBI Taxonomy" id="1387557"/>
    <lineage>
        <taxon>Bacteria</taxon>
        <taxon>Bacillati</taxon>
        <taxon>Bacillota</taxon>
        <taxon>Bacillota incertae sedis</taxon>
        <taxon>Caldicellulosiruptorales</taxon>
        <taxon>Caldicellulosiruptoraceae</taxon>
        <taxon>Anaerocellum</taxon>
    </lineage>
</organism>
<accession>A0ABZ0U1W2</accession>
<dbReference type="CDD" id="cd03230">
    <property type="entry name" value="ABC_DR_subfamily_A"/>
    <property type="match status" value="1"/>
</dbReference>
<dbReference type="GO" id="GO:0005524">
    <property type="term" value="F:ATP binding"/>
    <property type="evidence" value="ECO:0007669"/>
    <property type="project" value="UniProtKB-KW"/>
</dbReference>
<evidence type="ECO:0000259" key="4">
    <source>
        <dbReference type="PROSITE" id="PS50893"/>
    </source>
</evidence>
<dbReference type="PROSITE" id="PS00211">
    <property type="entry name" value="ABC_TRANSPORTER_1"/>
    <property type="match status" value="1"/>
</dbReference>
<evidence type="ECO:0000313" key="5">
    <source>
        <dbReference type="EMBL" id="WPX08718.1"/>
    </source>
</evidence>
<gene>
    <name evidence="5" type="ORF">SOJ16_002627</name>
</gene>
<reference evidence="5 6" key="1">
    <citation type="submission" date="2023-12" db="EMBL/GenBank/DDBJ databases">
        <authorList>
            <person name="Manesh M.J.H."/>
            <person name="Bing R.G."/>
            <person name="Willard D.J."/>
            <person name="Kelly R.M."/>
        </authorList>
    </citation>
    <scope>NUCLEOTIDE SEQUENCE [LARGE SCALE GENOMIC DNA]</scope>
    <source>
        <strain evidence="5 6">DSM 8977</strain>
    </source>
</reference>
<evidence type="ECO:0000256" key="1">
    <source>
        <dbReference type="ARBA" id="ARBA00022448"/>
    </source>
</evidence>
<keyword evidence="2" id="KW-0547">Nucleotide-binding</keyword>
<dbReference type="Gene3D" id="3.40.50.300">
    <property type="entry name" value="P-loop containing nucleotide triphosphate hydrolases"/>
    <property type="match status" value="1"/>
</dbReference>
<evidence type="ECO:0000313" key="6">
    <source>
        <dbReference type="Proteomes" id="UP001322744"/>
    </source>
</evidence>
<keyword evidence="3 5" id="KW-0067">ATP-binding</keyword>
<evidence type="ECO:0000256" key="3">
    <source>
        <dbReference type="ARBA" id="ARBA00022840"/>
    </source>
</evidence>
<proteinExistence type="predicted"/>
<dbReference type="InterPro" id="IPR027417">
    <property type="entry name" value="P-loop_NTPase"/>
</dbReference>
<protein>
    <submittedName>
        <fullName evidence="5">ABC transporter ATP-binding protein</fullName>
    </submittedName>
</protein>
<keyword evidence="6" id="KW-1185">Reference proteome</keyword>
<dbReference type="InterPro" id="IPR003593">
    <property type="entry name" value="AAA+_ATPase"/>
</dbReference>
<dbReference type="EMBL" id="CP139957">
    <property type="protein sequence ID" value="WPX08718.1"/>
    <property type="molecule type" value="Genomic_DNA"/>
</dbReference>
<sequence length="213" mass="24786">MAYLQIENLRYSYDGKKYILRDLNLSINKSEVIKIIGPNGSGKTTLLKILMGIIEDENLSYSAYLNGKQVRFSDIKFKFSYVPDKIYLLENLSGFKNIKFFSYIFNENEYTKKVYEFCGLLNIDIYLKQPISEYSAGMKQKLFIALMLAKNAELYLLDEPFNSLDKESKVALTNIIFEMKKQDKSFLIVSHSDDDKLMYDKIIDFGLLQKTIN</sequence>
<dbReference type="RefSeq" id="WP_045173259.1">
    <property type="nucleotide sequence ID" value="NZ_CP139957.1"/>
</dbReference>
<feature type="domain" description="ABC transporter" evidence="4">
    <location>
        <begin position="4"/>
        <end position="210"/>
    </location>
</feature>